<comment type="caution">
    <text evidence="1">The sequence shown here is derived from an EMBL/GenBank/DDBJ whole genome shotgun (WGS) entry which is preliminary data.</text>
</comment>
<dbReference type="EMBL" id="JACOPS010000003">
    <property type="protein sequence ID" value="MBC5728307.1"/>
    <property type="molecule type" value="Genomic_DNA"/>
</dbReference>
<reference evidence="1 2" key="1">
    <citation type="submission" date="2020-08" db="EMBL/GenBank/DDBJ databases">
        <title>Genome public.</title>
        <authorList>
            <person name="Liu C."/>
            <person name="Sun Q."/>
        </authorList>
    </citation>
    <scope>NUCLEOTIDE SEQUENCE [LARGE SCALE GENOMIC DNA]</scope>
    <source>
        <strain evidence="1 2">NSJ-71</strain>
    </source>
</reference>
<evidence type="ECO:0008006" key="3">
    <source>
        <dbReference type="Google" id="ProtNLM"/>
    </source>
</evidence>
<evidence type="ECO:0000313" key="2">
    <source>
        <dbReference type="Proteomes" id="UP000636755"/>
    </source>
</evidence>
<evidence type="ECO:0000313" key="1">
    <source>
        <dbReference type="EMBL" id="MBC5728307.1"/>
    </source>
</evidence>
<dbReference type="Proteomes" id="UP000636755">
    <property type="component" value="Unassembled WGS sequence"/>
</dbReference>
<protein>
    <recommendedName>
        <fullName evidence="3">Tox-MPTase4 domain-containing protein</fullName>
    </recommendedName>
</protein>
<name>A0ABR7HLG2_9FIRM</name>
<keyword evidence="2" id="KW-1185">Reference proteome</keyword>
<sequence>MFIDDVYSNGKKSDGDYPLLSTAIAEGLFHPRCKDSTSTHYPELDDLSGPLSDDELAELDRQRGLEVQQQHAEKQAKRFDRRAKYSLDEDNKKFAKARADEWHDRAEKLSEKTRDFTIDDSKQKYYKPVVDGGEEKDFNRKNSGKKITVKAHKTTGSNDIYLSDKVKLKRKQFHKFDKNVTKIYEMLGQSKSENKPAICILSPEEMGNNAVATYIPTDNVLTVNSAYFTTKNLAELQKSFACPDSELSSVLHELIHWQDAENYKRKFGGITDYNAYCDYLNKIYAPKVEKLINSGYNISDISEYAYRKMMEIKPEFDEIFDEYRVKTLLGE</sequence>
<accession>A0ABR7HLG2</accession>
<proteinExistence type="predicted"/>
<organism evidence="1 2">
    <name type="scientific">Ruminococcus intestinalis</name>
    <dbReference type="NCBI Taxonomy" id="2763066"/>
    <lineage>
        <taxon>Bacteria</taxon>
        <taxon>Bacillati</taxon>
        <taxon>Bacillota</taxon>
        <taxon>Clostridia</taxon>
        <taxon>Eubacteriales</taxon>
        <taxon>Oscillospiraceae</taxon>
        <taxon>Ruminococcus</taxon>
    </lineage>
</organism>
<gene>
    <name evidence="1" type="ORF">H8R91_07215</name>
</gene>
<dbReference type="RefSeq" id="WP_186935463.1">
    <property type="nucleotide sequence ID" value="NZ_JACOPS010000003.1"/>
</dbReference>